<feature type="region of interest" description="Disordered" evidence="1">
    <location>
        <begin position="246"/>
        <end position="305"/>
    </location>
</feature>
<keyword evidence="3" id="KW-1185">Reference proteome</keyword>
<organism evidence="2 3">
    <name type="scientific">Favolaschia claudopus</name>
    <dbReference type="NCBI Taxonomy" id="2862362"/>
    <lineage>
        <taxon>Eukaryota</taxon>
        <taxon>Fungi</taxon>
        <taxon>Dikarya</taxon>
        <taxon>Basidiomycota</taxon>
        <taxon>Agaricomycotina</taxon>
        <taxon>Agaricomycetes</taxon>
        <taxon>Agaricomycetidae</taxon>
        <taxon>Agaricales</taxon>
        <taxon>Marasmiineae</taxon>
        <taxon>Mycenaceae</taxon>
        <taxon>Favolaschia</taxon>
    </lineage>
</organism>
<sequence length="522" mass="57771">MVARKRAGAEQGDLEEVKVSIRTAGAANGETDWHASRSAPQLIARRNMESGMTSAFKHGKLTRMAKEPWRRAASARCGPGYEKQGSVQKRARDSSDGVGEDWNLGEGAEVNAGGTRCCRQSGERGETDDKKATTSRPDDLQSRKESEVWGGYGIKWVEVNDYIERTSEPLGEEKRSVLVVEDGEAFGVSDPKPDPLHLSISPNLSQSLAAVPPTFNRTLDHPFFNDERRSRGIWLAEDSEEGSWRSTMKSVGGWKGGTREGTSRLEVRQFPIKSSSSQSLPPIDDSARPRFPSKPAWDSPHEDGEVEERDLCRSYACRGGSTIDSRVLCLSGEMRRPVEAAPTQRQNAVVRQGIRTKARRIGIQSYAAPHSTHSAPAIYAIKVHRARDCEISIPDNVSQADRRSVLIHSRDETKEGGDRWNMARAEDRERSKDHLREPAGSSHECERVATTITSASLSKSPSAVADHQRRIDSMKLRTAISHHGVKEGWNAGGGRRSLRYARPPFVTSISRASQRERLRFAA</sequence>
<evidence type="ECO:0000313" key="2">
    <source>
        <dbReference type="EMBL" id="KAK7047019.1"/>
    </source>
</evidence>
<dbReference type="EMBL" id="JAWWNJ010000010">
    <property type="protein sequence ID" value="KAK7047019.1"/>
    <property type="molecule type" value="Genomic_DNA"/>
</dbReference>
<dbReference type="Proteomes" id="UP001362999">
    <property type="component" value="Unassembled WGS sequence"/>
</dbReference>
<gene>
    <name evidence="2" type="ORF">R3P38DRAFT_2765888</name>
</gene>
<feature type="compositionally biased region" description="Basic and acidic residues" evidence="1">
    <location>
        <begin position="257"/>
        <end position="267"/>
    </location>
</feature>
<accession>A0AAW0D6G1</accession>
<proteinExistence type="predicted"/>
<feature type="compositionally biased region" description="Basic and acidic residues" evidence="1">
    <location>
        <begin position="121"/>
        <end position="144"/>
    </location>
</feature>
<reference evidence="2 3" key="1">
    <citation type="journal article" date="2024" name="J Genomics">
        <title>Draft genome sequencing and assembly of Favolaschia claudopus CIRM-BRFM 2984 isolated from oak limbs.</title>
        <authorList>
            <person name="Navarro D."/>
            <person name="Drula E."/>
            <person name="Chaduli D."/>
            <person name="Cazenave R."/>
            <person name="Ahrendt S."/>
            <person name="Wang J."/>
            <person name="Lipzen A."/>
            <person name="Daum C."/>
            <person name="Barry K."/>
            <person name="Grigoriev I.V."/>
            <person name="Favel A."/>
            <person name="Rosso M.N."/>
            <person name="Martin F."/>
        </authorList>
    </citation>
    <scope>NUCLEOTIDE SEQUENCE [LARGE SCALE GENOMIC DNA]</scope>
    <source>
        <strain evidence="2 3">CIRM-BRFM 2984</strain>
    </source>
</reference>
<evidence type="ECO:0000256" key="1">
    <source>
        <dbReference type="SAM" id="MobiDB-lite"/>
    </source>
</evidence>
<evidence type="ECO:0000313" key="3">
    <source>
        <dbReference type="Proteomes" id="UP001362999"/>
    </source>
</evidence>
<feature type="region of interest" description="Disordered" evidence="1">
    <location>
        <begin position="412"/>
        <end position="443"/>
    </location>
</feature>
<feature type="region of interest" description="Disordered" evidence="1">
    <location>
        <begin position="51"/>
        <end position="144"/>
    </location>
</feature>
<name>A0AAW0D6G1_9AGAR</name>
<comment type="caution">
    <text evidence="2">The sequence shown here is derived from an EMBL/GenBank/DDBJ whole genome shotgun (WGS) entry which is preliminary data.</text>
</comment>
<dbReference type="AlphaFoldDB" id="A0AAW0D6G1"/>
<protein>
    <submittedName>
        <fullName evidence="2">Uncharacterized protein</fullName>
    </submittedName>
</protein>
<feature type="compositionally biased region" description="Basic and acidic residues" evidence="1">
    <location>
        <begin position="424"/>
        <end position="443"/>
    </location>
</feature>